<dbReference type="EMBL" id="FRDJ01000002">
    <property type="protein sequence ID" value="SHN53404.1"/>
    <property type="molecule type" value="Genomic_DNA"/>
</dbReference>
<dbReference type="Pfam" id="PF00300">
    <property type="entry name" value="His_Phos_1"/>
    <property type="match status" value="1"/>
</dbReference>
<evidence type="ECO:0000313" key="3">
    <source>
        <dbReference type="EMBL" id="SHN53404.1"/>
    </source>
</evidence>
<dbReference type="SUPFAM" id="SSF53254">
    <property type="entry name" value="Phosphoglycerate mutase-like"/>
    <property type="match status" value="1"/>
</dbReference>
<dbReference type="CDD" id="cd07067">
    <property type="entry name" value="HP_PGM_like"/>
    <property type="match status" value="1"/>
</dbReference>
<dbReference type="GO" id="GO:0005737">
    <property type="term" value="C:cytoplasm"/>
    <property type="evidence" value="ECO:0007669"/>
    <property type="project" value="TreeGrafter"/>
</dbReference>
<dbReference type="InterPro" id="IPR050275">
    <property type="entry name" value="PGM_Phosphatase"/>
</dbReference>
<feature type="active site" description="Proton donor/acceptor" evidence="1">
    <location>
        <position position="84"/>
    </location>
</feature>
<dbReference type="SMART" id="SM00855">
    <property type="entry name" value="PGAM"/>
    <property type="match status" value="1"/>
</dbReference>
<organism evidence="3 4">
    <name type="scientific">Fervidobacterium gondwanense DSM 13020</name>
    <dbReference type="NCBI Taxonomy" id="1121883"/>
    <lineage>
        <taxon>Bacteria</taxon>
        <taxon>Thermotogati</taxon>
        <taxon>Thermotogota</taxon>
        <taxon>Thermotogae</taxon>
        <taxon>Thermotogales</taxon>
        <taxon>Fervidobacteriaceae</taxon>
        <taxon>Fervidobacterium</taxon>
    </lineage>
</organism>
<evidence type="ECO:0000313" key="4">
    <source>
        <dbReference type="Proteomes" id="UP000184207"/>
    </source>
</evidence>
<keyword evidence="4" id="KW-1185">Reference proteome</keyword>
<dbReference type="InterPro" id="IPR029033">
    <property type="entry name" value="His_PPase_superfam"/>
</dbReference>
<feature type="binding site" evidence="2">
    <location>
        <begin position="8"/>
        <end position="15"/>
    </location>
    <ligand>
        <name>substrate</name>
    </ligand>
</feature>
<feature type="binding site" evidence="2">
    <location>
        <position position="58"/>
    </location>
    <ligand>
        <name>substrate</name>
    </ligand>
</feature>
<dbReference type="AlphaFoldDB" id="A0A1M7S4S0"/>
<proteinExistence type="predicted"/>
<dbReference type="InterPro" id="IPR013078">
    <property type="entry name" value="His_Pase_superF_clade-1"/>
</dbReference>
<name>A0A1M7S4S0_FERGO</name>
<dbReference type="GO" id="GO:0016791">
    <property type="term" value="F:phosphatase activity"/>
    <property type="evidence" value="ECO:0007669"/>
    <property type="project" value="TreeGrafter"/>
</dbReference>
<evidence type="ECO:0000256" key="1">
    <source>
        <dbReference type="PIRSR" id="PIRSR613078-1"/>
    </source>
</evidence>
<evidence type="ECO:0000256" key="2">
    <source>
        <dbReference type="PIRSR" id="PIRSR613078-2"/>
    </source>
</evidence>
<dbReference type="RefSeq" id="WP_072757968.1">
    <property type="nucleotide sequence ID" value="NZ_FRDJ01000002.1"/>
</dbReference>
<accession>A0A1M7S4S0</accession>
<gene>
    <name evidence="3" type="ORF">SAMN02745226_00476</name>
</gene>
<feature type="active site" description="Tele-phosphohistidine intermediate" evidence="1">
    <location>
        <position position="9"/>
    </location>
</feature>
<dbReference type="OrthoDB" id="9781415at2"/>
<dbReference type="PANTHER" id="PTHR48100">
    <property type="entry name" value="BROAD-SPECIFICITY PHOSPHATASE YOR283W-RELATED"/>
    <property type="match status" value="1"/>
</dbReference>
<dbReference type="PANTHER" id="PTHR48100:SF59">
    <property type="entry name" value="ADENOSYLCOBALAMIN_ALPHA-RIBAZOLE PHOSPHATASE"/>
    <property type="match status" value="1"/>
</dbReference>
<reference evidence="4" key="1">
    <citation type="submission" date="2016-12" db="EMBL/GenBank/DDBJ databases">
        <authorList>
            <person name="Varghese N."/>
            <person name="Submissions S."/>
        </authorList>
    </citation>
    <scope>NUCLEOTIDE SEQUENCE [LARGE SCALE GENOMIC DNA]</scope>
    <source>
        <strain evidence="4">DSM 13020</strain>
    </source>
</reference>
<sequence length="204" mass="23391">MGNVYLLRHGSTEWNEQQLWQGVVDTELSRKGYEQVRNVARLLRNKNVSRISSSPMKRALQSAKIIAEEIGYTGQIEIDNRLRECEIRLWNGKNFEQVLTDHHKEFNEWRTNLYSNVDGAESLASVQERMSQVLSEIIVHYPNENVIIVSHAIALRMLIAKVLGLVPPLHLNFGLDNASLSCLYVRDGTVRVKFLNISADELIY</sequence>
<dbReference type="Gene3D" id="3.40.50.1240">
    <property type="entry name" value="Phosphoglycerate mutase-like"/>
    <property type="match status" value="1"/>
</dbReference>
<dbReference type="Proteomes" id="UP000184207">
    <property type="component" value="Unassembled WGS sequence"/>
</dbReference>
<dbReference type="STRING" id="1121883.SAMN02745226_00476"/>
<protein>
    <submittedName>
        <fullName evidence="3">Probable phosphoglycerate mutase</fullName>
    </submittedName>
</protein>